<gene>
    <name evidence="2" type="ORF">SG35_031050</name>
</gene>
<keyword evidence="1" id="KW-0732">Signal</keyword>
<reference evidence="2 3" key="2">
    <citation type="journal article" date="2022" name="Mar. Drugs">
        <title>Bioassay-Guided Fractionation Leads to the Detection of Cholic Acid Generated by the Rare Thalassomonas sp.</title>
        <authorList>
            <person name="Pheiffer F."/>
            <person name="Schneider Y.K."/>
            <person name="Hansen E.H."/>
            <person name="Andersen J.H."/>
            <person name="Isaksson J."/>
            <person name="Busche T."/>
            <person name="R C."/>
            <person name="Kalinowski J."/>
            <person name="Zyl L.V."/>
            <person name="Trindade M."/>
        </authorList>
    </citation>
    <scope>NUCLEOTIDE SEQUENCE [LARGE SCALE GENOMIC DNA]</scope>
    <source>
        <strain evidence="2 3">A5K-106</strain>
    </source>
</reference>
<protein>
    <submittedName>
        <fullName evidence="2">Uncharacterized protein</fullName>
    </submittedName>
</protein>
<dbReference type="EMBL" id="CP059736">
    <property type="protein sequence ID" value="WDE02196.1"/>
    <property type="molecule type" value="Genomic_DNA"/>
</dbReference>
<dbReference type="AlphaFoldDB" id="A0AAE9YVZ4"/>
<feature type="signal peptide" evidence="1">
    <location>
        <begin position="1"/>
        <end position="24"/>
    </location>
</feature>
<dbReference type="Proteomes" id="UP000032568">
    <property type="component" value="Chromosome pTact"/>
</dbReference>
<reference evidence="2 3" key="1">
    <citation type="journal article" date="2015" name="Genome Announc.">
        <title>Draft Genome Sequences of Marine Isolates of Thalassomonas viridans and Thalassomonas actiniarum.</title>
        <authorList>
            <person name="Olonade I."/>
            <person name="van Zyl L.J."/>
            <person name="Trindade M."/>
        </authorList>
    </citation>
    <scope>NUCLEOTIDE SEQUENCE [LARGE SCALE GENOMIC DNA]</scope>
    <source>
        <strain evidence="2 3">A5K-106</strain>
    </source>
</reference>
<keyword evidence="3" id="KW-1185">Reference proteome</keyword>
<evidence type="ECO:0000256" key="1">
    <source>
        <dbReference type="SAM" id="SignalP"/>
    </source>
</evidence>
<organism evidence="2 3">
    <name type="scientific">Thalassomonas actiniarum</name>
    <dbReference type="NCBI Taxonomy" id="485447"/>
    <lineage>
        <taxon>Bacteria</taxon>
        <taxon>Pseudomonadati</taxon>
        <taxon>Pseudomonadota</taxon>
        <taxon>Gammaproteobacteria</taxon>
        <taxon>Alteromonadales</taxon>
        <taxon>Colwelliaceae</taxon>
        <taxon>Thalassomonas</taxon>
    </lineage>
</organism>
<proteinExistence type="predicted"/>
<accession>A0AAE9YVZ4</accession>
<feature type="chain" id="PRO_5041979160" evidence="1">
    <location>
        <begin position="25"/>
        <end position="334"/>
    </location>
</feature>
<evidence type="ECO:0000313" key="3">
    <source>
        <dbReference type="Proteomes" id="UP000032568"/>
    </source>
</evidence>
<dbReference type="KEGG" id="tact:SG35_031050"/>
<sequence>MFNKKVTSLALAYVLSATAISSHAAQLTTIYPAWELRGDTKYEATGTATKTNNNSYTFTSHTQAHTDNACYNNEDAELSYCRKADMNAHTDDFFWTAGRVTQYDFTLKINRWNWQGDPEWVIIFQDHPALNYNCRGADEGKDYCDPNGNHPITTLKLNDQSNYLYLTLNDNSWQWNHDFGSDQWDSNHDNHAGFENEIVRMELDTDLTSEFKITLVIKDGDTLETGSAELWHTNGTRHYLVGKKTYQTRKARPATFDSRMGQETLAHYKSLHQAFGQYWSKGYNTNTDHNEPYNYPSSPYNGWGKNVCANWYPNELDCKSNSIDINNLVVSATH</sequence>
<evidence type="ECO:0000313" key="2">
    <source>
        <dbReference type="EMBL" id="WDE02196.1"/>
    </source>
</evidence>
<name>A0AAE9YVZ4_9GAMM</name>
<dbReference type="RefSeq" id="WP_044831045.1">
    <property type="nucleotide sequence ID" value="NZ_CP059736.1"/>
</dbReference>